<dbReference type="Proteomes" id="UP000036987">
    <property type="component" value="Unassembled WGS sequence"/>
</dbReference>
<dbReference type="SUPFAM" id="SSF103481">
    <property type="entry name" value="Multidrug resistance efflux transporter EmrE"/>
    <property type="match status" value="2"/>
</dbReference>
<feature type="transmembrane region" description="Helical" evidence="6">
    <location>
        <begin position="110"/>
        <end position="127"/>
    </location>
</feature>
<keyword evidence="5 6" id="KW-0472">Membrane</keyword>
<feature type="transmembrane region" description="Helical" evidence="6">
    <location>
        <begin position="42"/>
        <end position="64"/>
    </location>
</feature>
<dbReference type="Pfam" id="PF00892">
    <property type="entry name" value="EamA"/>
    <property type="match status" value="2"/>
</dbReference>
<dbReference type="OrthoDB" id="670984at2759"/>
<organism evidence="8 9">
    <name type="scientific">Zostera marina</name>
    <name type="common">Eelgrass</name>
    <dbReference type="NCBI Taxonomy" id="29655"/>
    <lineage>
        <taxon>Eukaryota</taxon>
        <taxon>Viridiplantae</taxon>
        <taxon>Streptophyta</taxon>
        <taxon>Embryophyta</taxon>
        <taxon>Tracheophyta</taxon>
        <taxon>Spermatophyta</taxon>
        <taxon>Magnoliopsida</taxon>
        <taxon>Liliopsida</taxon>
        <taxon>Zosteraceae</taxon>
        <taxon>Zostera</taxon>
    </lineage>
</organism>
<comment type="caution">
    <text evidence="8">The sequence shown here is derived from an EMBL/GenBank/DDBJ whole genome shotgun (WGS) entry which is preliminary data.</text>
</comment>
<dbReference type="AlphaFoldDB" id="A0A0K9P8Q2"/>
<dbReference type="GO" id="GO:0005886">
    <property type="term" value="C:plasma membrane"/>
    <property type="evidence" value="ECO:0000318"/>
    <property type="project" value="GO_Central"/>
</dbReference>
<keyword evidence="9" id="KW-1185">Reference proteome</keyword>
<dbReference type="GO" id="GO:0022857">
    <property type="term" value="F:transmembrane transporter activity"/>
    <property type="evidence" value="ECO:0007669"/>
    <property type="project" value="InterPro"/>
</dbReference>
<feature type="domain" description="EamA" evidence="7">
    <location>
        <begin position="190"/>
        <end position="327"/>
    </location>
</feature>
<name>A0A0K9P8Q2_ZOSMR</name>
<evidence type="ECO:0000259" key="7">
    <source>
        <dbReference type="Pfam" id="PF00892"/>
    </source>
</evidence>
<evidence type="ECO:0000256" key="3">
    <source>
        <dbReference type="ARBA" id="ARBA00022692"/>
    </source>
</evidence>
<comment type="subcellular location">
    <subcellularLocation>
        <location evidence="1 6">Membrane</location>
        <topology evidence="1 6">Multi-pass membrane protein</topology>
    </subcellularLocation>
</comment>
<dbReference type="EMBL" id="LFYR01001131">
    <property type="protein sequence ID" value="KMZ64530.1"/>
    <property type="molecule type" value="Genomic_DNA"/>
</dbReference>
<feature type="transmembrane region" description="Helical" evidence="6">
    <location>
        <begin position="12"/>
        <end position="36"/>
    </location>
</feature>
<protein>
    <recommendedName>
        <fullName evidence="6">WAT1-related protein</fullName>
    </recommendedName>
</protein>
<dbReference type="InterPro" id="IPR000620">
    <property type="entry name" value="EamA_dom"/>
</dbReference>
<evidence type="ECO:0000256" key="6">
    <source>
        <dbReference type="RuleBase" id="RU363077"/>
    </source>
</evidence>
<evidence type="ECO:0000256" key="1">
    <source>
        <dbReference type="ARBA" id="ARBA00004141"/>
    </source>
</evidence>
<gene>
    <name evidence="8" type="ORF">ZOSMA_361G00100</name>
</gene>
<dbReference type="PANTHER" id="PTHR31218">
    <property type="entry name" value="WAT1-RELATED PROTEIN"/>
    <property type="match status" value="1"/>
</dbReference>
<feature type="transmembrane region" description="Helical" evidence="6">
    <location>
        <begin position="76"/>
        <end position="98"/>
    </location>
</feature>
<feature type="transmembrane region" description="Helical" evidence="6">
    <location>
        <begin position="311"/>
        <end position="329"/>
    </location>
</feature>
<dbReference type="InterPro" id="IPR037185">
    <property type="entry name" value="EmrE-like"/>
</dbReference>
<dbReference type="OMA" id="WSVWFWL"/>
<evidence type="ECO:0000256" key="2">
    <source>
        <dbReference type="ARBA" id="ARBA00007635"/>
    </source>
</evidence>
<evidence type="ECO:0000256" key="4">
    <source>
        <dbReference type="ARBA" id="ARBA00022989"/>
    </source>
</evidence>
<keyword evidence="3 6" id="KW-0812">Transmembrane</keyword>
<feature type="transmembrane region" description="Helical" evidence="6">
    <location>
        <begin position="191"/>
        <end position="208"/>
    </location>
</feature>
<evidence type="ECO:0000313" key="9">
    <source>
        <dbReference type="Proteomes" id="UP000036987"/>
    </source>
</evidence>
<feature type="transmembrane region" description="Helical" evidence="6">
    <location>
        <begin position="254"/>
        <end position="276"/>
    </location>
</feature>
<reference evidence="9" key="1">
    <citation type="journal article" date="2016" name="Nature">
        <title>The genome of the seagrass Zostera marina reveals angiosperm adaptation to the sea.</title>
        <authorList>
            <person name="Olsen J.L."/>
            <person name="Rouze P."/>
            <person name="Verhelst B."/>
            <person name="Lin Y.-C."/>
            <person name="Bayer T."/>
            <person name="Collen J."/>
            <person name="Dattolo E."/>
            <person name="De Paoli E."/>
            <person name="Dittami S."/>
            <person name="Maumus F."/>
            <person name="Michel G."/>
            <person name="Kersting A."/>
            <person name="Lauritano C."/>
            <person name="Lohaus R."/>
            <person name="Toepel M."/>
            <person name="Tonon T."/>
            <person name="Vanneste K."/>
            <person name="Amirebrahimi M."/>
            <person name="Brakel J."/>
            <person name="Bostroem C."/>
            <person name="Chovatia M."/>
            <person name="Grimwood J."/>
            <person name="Jenkins J.W."/>
            <person name="Jueterbock A."/>
            <person name="Mraz A."/>
            <person name="Stam W.T."/>
            <person name="Tice H."/>
            <person name="Bornberg-Bauer E."/>
            <person name="Green P.J."/>
            <person name="Pearson G.A."/>
            <person name="Procaccini G."/>
            <person name="Duarte C.M."/>
            <person name="Schmutz J."/>
            <person name="Reusch T.B.H."/>
            <person name="Van de Peer Y."/>
        </authorList>
    </citation>
    <scope>NUCLEOTIDE SEQUENCE [LARGE SCALE GENOMIC DNA]</scope>
    <source>
        <strain evidence="9">cv. Finnish</strain>
    </source>
</reference>
<feature type="domain" description="EamA" evidence="7">
    <location>
        <begin position="18"/>
        <end position="155"/>
    </location>
</feature>
<keyword evidence="4 6" id="KW-1133">Transmembrane helix</keyword>
<evidence type="ECO:0000256" key="5">
    <source>
        <dbReference type="ARBA" id="ARBA00023136"/>
    </source>
</evidence>
<feature type="transmembrane region" description="Helical" evidence="6">
    <location>
        <begin position="220"/>
        <end position="242"/>
    </location>
</feature>
<evidence type="ECO:0000313" key="8">
    <source>
        <dbReference type="EMBL" id="KMZ64530.1"/>
    </source>
</evidence>
<sequence>MMERVVGWLRRCNAPLSMVLVQVLVTGMMVLSKIVISRGMFIFALLSYRNTIGALFVAPFALFFERNKINLLGWRQLMWIFINAFLGQTIALALYYYGLRDTTPSYAADFLNMIPITTFALSLILRMERLEVSSKKGKVKILSAFICVGGAMVITLYKGKVLHINWPSFTHHVEANHKLAKDIRRHNIKRGTFFLVGSCLCYAFWFVSQVKLLKSFSAKYWPTTLTCAMASIQSFVIGIIIKRDTLTWSLRWDLQILVIFYTGILNTGVTFLLVQWVISQKGPTYPSMFNPLALIFTTIVESLFLRQDMTIGSVLGMFFIIGGLYGFLWGSKKNISTKNTDNLLLLHKNTNVVNNQVMSLPVVNPNPNFLNNAPSDVEEI</sequence>
<comment type="similarity">
    <text evidence="2 6">Belongs to the drug/metabolite transporter (DMT) superfamily. Plant drug/metabolite exporter (P-DME) (TC 2.A.7.4) family.</text>
</comment>
<dbReference type="InterPro" id="IPR030184">
    <property type="entry name" value="WAT1-related"/>
</dbReference>
<proteinExistence type="inferred from homology"/>
<accession>A0A0K9P8Q2</accession>